<accession>A0A0H5RHW8</accession>
<sequence>MAFYLLQRFDEANLLADSTPSNVCSVLQMSLDQITAGDYAKARWLWCTKVLKIPNDGTLHDLMQDVDSAYLDHLPELVTFEATVSSACQSPLCPRPQYTKSKRYRHIVARNPRQFTQADFDASLVPIPEDCDQIINSAALTEFGECMFQLKSNLFIDTEETLEMDNVYVCGRIRHSQKLDAKSHPKLLILNCLEHWERDTDAKYHLPARVLSFGTMEYALGAIIYGNGAHFCCHVFVKGGVLFYDGLAKRKLRWHLAYEVTLPDGYLVNQL</sequence>
<dbReference type="EMBL" id="HACM01007832">
    <property type="protein sequence ID" value="CRZ08274.1"/>
    <property type="molecule type" value="Transcribed_RNA"/>
</dbReference>
<name>A0A0H5RHW8_9EUKA</name>
<dbReference type="AlphaFoldDB" id="A0A0H5RHW8"/>
<protein>
    <submittedName>
        <fullName evidence="1">Uncharacterized protein</fullName>
    </submittedName>
</protein>
<reference evidence="1" key="1">
    <citation type="submission" date="2015-04" db="EMBL/GenBank/DDBJ databases">
        <title>The genome sequence of the plant pathogenic Rhizarian Plasmodiophora brassicae reveals insights in its biotrophic life cycle and the origin of chitin synthesis.</title>
        <authorList>
            <person name="Schwelm A."/>
            <person name="Fogelqvist J."/>
            <person name="Knaust A."/>
            <person name="Julke S."/>
            <person name="Lilja T."/>
            <person name="Dhandapani V."/>
            <person name="Bonilla-Rosso G."/>
            <person name="Karlsson M."/>
            <person name="Shevchenko A."/>
            <person name="Choi S.R."/>
            <person name="Kim H.G."/>
            <person name="Park J.Y."/>
            <person name="Lim Y.P."/>
            <person name="Ludwig-Muller J."/>
            <person name="Dixelius C."/>
        </authorList>
    </citation>
    <scope>NUCLEOTIDE SEQUENCE</scope>
    <source>
        <tissue evidence="1">Potato root galls</tissue>
    </source>
</reference>
<proteinExistence type="predicted"/>
<organism evidence="1">
    <name type="scientific">Spongospora subterranea</name>
    <dbReference type="NCBI Taxonomy" id="70186"/>
    <lineage>
        <taxon>Eukaryota</taxon>
        <taxon>Sar</taxon>
        <taxon>Rhizaria</taxon>
        <taxon>Endomyxa</taxon>
        <taxon>Phytomyxea</taxon>
        <taxon>Plasmodiophorida</taxon>
        <taxon>Plasmodiophoridae</taxon>
        <taxon>Spongospora</taxon>
    </lineage>
</organism>
<evidence type="ECO:0000313" key="1">
    <source>
        <dbReference type="EMBL" id="CRZ08274.1"/>
    </source>
</evidence>